<comment type="subcellular location">
    <subcellularLocation>
        <location evidence="1">Cytoplasm</location>
        <location evidence="1">Cytoskeleton</location>
        <location evidence="1">Cilium axoneme</location>
    </subcellularLocation>
</comment>
<evidence type="ECO:0000256" key="4">
    <source>
        <dbReference type="SAM" id="Coils"/>
    </source>
</evidence>
<evidence type="ECO:0000256" key="2">
    <source>
        <dbReference type="ARBA" id="ARBA00034139"/>
    </source>
</evidence>
<dbReference type="InterPro" id="IPR011990">
    <property type="entry name" value="TPR-like_helical_dom_sf"/>
</dbReference>
<dbReference type="Proteomes" id="UP001652661">
    <property type="component" value="Chromosome 2R"/>
</dbReference>
<evidence type="ECO:0000256" key="3">
    <source>
        <dbReference type="ARBA" id="ARBA00034143"/>
    </source>
</evidence>
<feature type="region of interest" description="Disordered" evidence="5">
    <location>
        <begin position="277"/>
        <end position="322"/>
    </location>
</feature>
<reference evidence="6" key="1">
    <citation type="submission" date="2025-05" db="UniProtKB">
        <authorList>
            <consortium name="RefSeq"/>
        </authorList>
    </citation>
    <scope>NUCLEOTIDE SEQUENCE [LARGE SCALE GENOMIC DNA]</scope>
    <source>
        <strain evidence="6">14028-0561.14</strain>
    </source>
</reference>
<organism evidence="6 7">
    <name type="scientific">Drosophila kikkawai</name>
    <name type="common">Fruit fly</name>
    <dbReference type="NCBI Taxonomy" id="30033"/>
    <lineage>
        <taxon>Eukaryota</taxon>
        <taxon>Metazoa</taxon>
        <taxon>Ecdysozoa</taxon>
        <taxon>Arthropoda</taxon>
        <taxon>Hexapoda</taxon>
        <taxon>Insecta</taxon>
        <taxon>Pterygota</taxon>
        <taxon>Neoptera</taxon>
        <taxon>Endopterygota</taxon>
        <taxon>Diptera</taxon>
        <taxon>Brachycera</taxon>
        <taxon>Muscomorpha</taxon>
        <taxon>Ephydroidea</taxon>
        <taxon>Drosophilidae</taxon>
        <taxon>Drosophila</taxon>
        <taxon>Sophophora</taxon>
    </lineage>
</organism>
<dbReference type="PANTHER" id="PTHR23040:SF2">
    <property type="entry name" value="OUTER DYNEIN ARM-DOCKING COMPLEX SUBUNIT 4"/>
    <property type="match status" value="1"/>
</dbReference>
<feature type="compositionally biased region" description="Low complexity" evidence="5">
    <location>
        <begin position="288"/>
        <end position="298"/>
    </location>
</feature>
<dbReference type="InterPro" id="IPR019734">
    <property type="entry name" value="TPR_rpt"/>
</dbReference>
<dbReference type="GO" id="GO:0005930">
    <property type="term" value="C:axoneme"/>
    <property type="evidence" value="ECO:0007669"/>
    <property type="project" value="UniProtKB-SubCell"/>
</dbReference>
<gene>
    <name evidence="7" type="primary">LOC108085134</name>
</gene>
<dbReference type="GeneID" id="108085134"/>
<dbReference type="Pfam" id="PF12895">
    <property type="entry name" value="ANAPC3"/>
    <property type="match status" value="1"/>
</dbReference>
<evidence type="ECO:0000256" key="5">
    <source>
        <dbReference type="SAM" id="MobiDB-lite"/>
    </source>
</evidence>
<feature type="compositionally biased region" description="Basic and acidic residues" evidence="5">
    <location>
        <begin position="48"/>
        <end position="60"/>
    </location>
</feature>
<accession>A0A6P4JR41</accession>
<evidence type="ECO:0000313" key="7">
    <source>
        <dbReference type="RefSeq" id="XP_017037134.1"/>
    </source>
</evidence>
<keyword evidence="4" id="KW-0175">Coiled coil</keyword>
<dbReference type="AlphaFoldDB" id="A0A6P4JR41"/>
<dbReference type="SUPFAM" id="SSF48452">
    <property type="entry name" value="TPR-like"/>
    <property type="match status" value="1"/>
</dbReference>
<evidence type="ECO:0000256" key="1">
    <source>
        <dbReference type="ARBA" id="ARBA00004430"/>
    </source>
</evidence>
<proteinExistence type="predicted"/>
<feature type="region of interest" description="Disordered" evidence="5">
    <location>
        <begin position="26"/>
        <end position="88"/>
    </location>
</feature>
<dbReference type="OMA" id="KGRSHKT"/>
<dbReference type="SMART" id="SM00028">
    <property type="entry name" value="TPR"/>
    <property type="match status" value="3"/>
</dbReference>
<evidence type="ECO:0000313" key="6">
    <source>
        <dbReference type="Proteomes" id="UP001652661"/>
    </source>
</evidence>
<protein>
    <recommendedName>
        <fullName evidence="2">Outer dynein arm-docking complex subunit 4</fullName>
    </recommendedName>
    <alternativeName>
        <fullName evidence="3">Tetratricopeptide repeat protein 25</fullName>
    </alternativeName>
</protein>
<dbReference type="InterPro" id="IPR040111">
    <property type="entry name" value="ODAD4"/>
</dbReference>
<sequence>MSNVLNTILAVDKEQELLQSFIRTGAAAEEESLDEANRRSKGRSHKTPIWERRDSTERGGRGAGKQGDDSGAGGGAGGEGGGGGKRGNRIEAELRAARKRIEEQIAKKKKPKENFVDFYTDKDRAAAVSAGAFDIKQSLQIKQKQDRNEALLIPDEADISSVIALGLKEIKNANPENAIHFFCKALELNGTDINALISRSKCYLLLGEASKALQDAETALGEEKNNIRAIYQKAESLYYLGQFEQSLMFFHRGLRARPELASFRLGVQKTQEAIENTIGTKPGPAPGAPAAGSSAPKSGKSRAKSGEETTPRVRQKPSRADLERRNARKLLGELCVDKEYLEKLLLHPDLVRADTHTESISTYAREAVEFLNKRQEFWRQQRPCTALPNHKNLPHDAMPKWF</sequence>
<name>A0A6P4JR41_DROKI</name>
<dbReference type="OrthoDB" id="245563at2759"/>
<feature type="coiled-coil region" evidence="4">
    <location>
        <begin position="206"/>
        <end position="233"/>
    </location>
</feature>
<dbReference type="PANTHER" id="PTHR23040">
    <property type="match status" value="1"/>
</dbReference>
<feature type="compositionally biased region" description="Gly residues" evidence="5">
    <location>
        <begin position="61"/>
        <end position="85"/>
    </location>
</feature>
<reference evidence="7" key="2">
    <citation type="submission" date="2025-08" db="UniProtKB">
        <authorList>
            <consortium name="RefSeq"/>
        </authorList>
    </citation>
    <scope>IDENTIFICATION</scope>
    <source>
        <strain evidence="7">14028-0561.14</strain>
        <tissue evidence="7">Whole fly</tissue>
    </source>
</reference>
<dbReference type="Gene3D" id="1.25.40.10">
    <property type="entry name" value="Tetratricopeptide repeat domain"/>
    <property type="match status" value="1"/>
</dbReference>
<keyword evidence="6" id="KW-1185">Reference proteome</keyword>
<dbReference type="RefSeq" id="XP_017037134.1">
    <property type="nucleotide sequence ID" value="XM_017181645.3"/>
</dbReference>